<organism evidence="1 2">
    <name type="scientific">Populus trichocarpa</name>
    <name type="common">Western balsam poplar</name>
    <name type="synonym">Populus balsamifera subsp. trichocarpa</name>
    <dbReference type="NCBI Taxonomy" id="3694"/>
    <lineage>
        <taxon>Eukaryota</taxon>
        <taxon>Viridiplantae</taxon>
        <taxon>Streptophyta</taxon>
        <taxon>Embryophyta</taxon>
        <taxon>Tracheophyta</taxon>
        <taxon>Spermatophyta</taxon>
        <taxon>Magnoliopsida</taxon>
        <taxon>eudicotyledons</taxon>
        <taxon>Gunneridae</taxon>
        <taxon>Pentapetalae</taxon>
        <taxon>rosids</taxon>
        <taxon>fabids</taxon>
        <taxon>Malpighiales</taxon>
        <taxon>Salicaceae</taxon>
        <taxon>Saliceae</taxon>
        <taxon>Populus</taxon>
    </lineage>
</organism>
<keyword evidence="2" id="KW-1185">Reference proteome</keyword>
<dbReference type="Proteomes" id="UP000006729">
    <property type="component" value="Chromosome 10"/>
</dbReference>
<accession>A0A2K1YVA5</accession>
<protein>
    <submittedName>
        <fullName evidence="1">Uncharacterized protein</fullName>
    </submittedName>
</protein>
<dbReference type="InParanoid" id="A0A2K1YVA5"/>
<dbReference type="EMBL" id="CM009299">
    <property type="protein sequence ID" value="PNT16956.1"/>
    <property type="molecule type" value="Genomic_DNA"/>
</dbReference>
<sequence>MGTLNKDALHSSCPSSLSEISLNKLHQFNYLSDFNIHHGIVRKTDRFRSCTSQIYNQYPDSTQLPNLL</sequence>
<evidence type="ECO:0000313" key="1">
    <source>
        <dbReference type="EMBL" id="PNT16956.1"/>
    </source>
</evidence>
<name>A0A2K1YVA5_POPTR</name>
<evidence type="ECO:0000313" key="2">
    <source>
        <dbReference type="Proteomes" id="UP000006729"/>
    </source>
</evidence>
<dbReference type="AlphaFoldDB" id="A0A2K1YVA5"/>
<proteinExistence type="predicted"/>
<reference evidence="1 2" key="1">
    <citation type="journal article" date="2006" name="Science">
        <title>The genome of black cottonwood, Populus trichocarpa (Torr. &amp; Gray).</title>
        <authorList>
            <person name="Tuskan G.A."/>
            <person name="Difazio S."/>
            <person name="Jansson S."/>
            <person name="Bohlmann J."/>
            <person name="Grigoriev I."/>
            <person name="Hellsten U."/>
            <person name="Putnam N."/>
            <person name="Ralph S."/>
            <person name="Rombauts S."/>
            <person name="Salamov A."/>
            <person name="Schein J."/>
            <person name="Sterck L."/>
            <person name="Aerts A."/>
            <person name="Bhalerao R.R."/>
            <person name="Bhalerao R.P."/>
            <person name="Blaudez D."/>
            <person name="Boerjan W."/>
            <person name="Brun A."/>
            <person name="Brunner A."/>
            <person name="Busov V."/>
            <person name="Campbell M."/>
            <person name="Carlson J."/>
            <person name="Chalot M."/>
            <person name="Chapman J."/>
            <person name="Chen G.L."/>
            <person name="Cooper D."/>
            <person name="Coutinho P.M."/>
            <person name="Couturier J."/>
            <person name="Covert S."/>
            <person name="Cronk Q."/>
            <person name="Cunningham R."/>
            <person name="Davis J."/>
            <person name="Degroeve S."/>
            <person name="Dejardin A."/>
            <person name="Depamphilis C."/>
            <person name="Detter J."/>
            <person name="Dirks B."/>
            <person name="Dubchak I."/>
            <person name="Duplessis S."/>
            <person name="Ehlting J."/>
            <person name="Ellis B."/>
            <person name="Gendler K."/>
            <person name="Goodstein D."/>
            <person name="Gribskov M."/>
            <person name="Grimwood J."/>
            <person name="Groover A."/>
            <person name="Gunter L."/>
            <person name="Hamberger B."/>
            <person name="Heinze B."/>
            <person name="Helariutta Y."/>
            <person name="Henrissat B."/>
            <person name="Holligan D."/>
            <person name="Holt R."/>
            <person name="Huang W."/>
            <person name="Islam-Faridi N."/>
            <person name="Jones S."/>
            <person name="Jones-Rhoades M."/>
            <person name="Jorgensen R."/>
            <person name="Joshi C."/>
            <person name="Kangasjarvi J."/>
            <person name="Karlsson J."/>
            <person name="Kelleher C."/>
            <person name="Kirkpatrick R."/>
            <person name="Kirst M."/>
            <person name="Kohler A."/>
            <person name="Kalluri U."/>
            <person name="Larimer F."/>
            <person name="Leebens-Mack J."/>
            <person name="Leple J.C."/>
            <person name="Locascio P."/>
            <person name="Lou Y."/>
            <person name="Lucas S."/>
            <person name="Martin F."/>
            <person name="Montanini B."/>
            <person name="Napoli C."/>
            <person name="Nelson D.R."/>
            <person name="Nelson C."/>
            <person name="Nieminen K."/>
            <person name="Nilsson O."/>
            <person name="Pereda V."/>
            <person name="Peter G."/>
            <person name="Philippe R."/>
            <person name="Pilate G."/>
            <person name="Poliakov A."/>
            <person name="Razumovskaya J."/>
            <person name="Richardson P."/>
            <person name="Rinaldi C."/>
            <person name="Ritland K."/>
            <person name="Rouze P."/>
            <person name="Ryaboy D."/>
            <person name="Schmutz J."/>
            <person name="Schrader J."/>
            <person name="Segerman B."/>
            <person name="Shin H."/>
            <person name="Siddiqui A."/>
            <person name="Sterky F."/>
            <person name="Terry A."/>
            <person name="Tsai C.J."/>
            <person name="Uberbacher E."/>
            <person name="Unneberg P."/>
            <person name="Vahala J."/>
            <person name="Wall K."/>
            <person name="Wessler S."/>
            <person name="Yang G."/>
            <person name="Yin T."/>
            <person name="Douglas C."/>
            <person name="Marra M."/>
            <person name="Sandberg G."/>
            <person name="Van de Peer Y."/>
            <person name="Rokhsar D."/>
        </authorList>
    </citation>
    <scope>NUCLEOTIDE SEQUENCE [LARGE SCALE GENOMIC DNA]</scope>
    <source>
        <strain evidence="2">cv. Nisqually</strain>
    </source>
</reference>
<gene>
    <name evidence="1" type="ORF">POPTR_010G166600</name>
</gene>